<dbReference type="PRINTS" id="PR00038">
    <property type="entry name" value="HTHLUXR"/>
</dbReference>
<evidence type="ECO:0000256" key="2">
    <source>
        <dbReference type="ARBA" id="ARBA00022840"/>
    </source>
</evidence>
<dbReference type="PANTHER" id="PTHR16305:SF35">
    <property type="entry name" value="TRANSCRIPTIONAL ACTIVATOR DOMAIN"/>
    <property type="match status" value="1"/>
</dbReference>
<dbReference type="PROSITE" id="PS50043">
    <property type="entry name" value="HTH_LUXR_2"/>
    <property type="match status" value="1"/>
</dbReference>
<dbReference type="EMBL" id="BAAATK010000057">
    <property type="protein sequence ID" value="GAA2456717.1"/>
    <property type="molecule type" value="Genomic_DNA"/>
</dbReference>
<keyword evidence="6" id="KW-1185">Reference proteome</keyword>
<reference evidence="5 6" key="1">
    <citation type="journal article" date="2019" name="Int. J. Syst. Evol. Microbiol.">
        <title>The Global Catalogue of Microorganisms (GCM) 10K type strain sequencing project: providing services to taxonomists for standard genome sequencing and annotation.</title>
        <authorList>
            <consortium name="The Broad Institute Genomics Platform"/>
            <consortium name="The Broad Institute Genome Sequencing Center for Infectious Disease"/>
            <person name="Wu L."/>
            <person name="Ma J."/>
        </authorList>
    </citation>
    <scope>NUCLEOTIDE SEQUENCE [LARGE SCALE GENOMIC DNA]</scope>
    <source>
        <strain evidence="5 6">JCM 6922</strain>
    </source>
</reference>
<dbReference type="Pfam" id="PF00196">
    <property type="entry name" value="GerE"/>
    <property type="match status" value="1"/>
</dbReference>
<dbReference type="Pfam" id="PF13191">
    <property type="entry name" value="AAA_16"/>
    <property type="match status" value="1"/>
</dbReference>
<dbReference type="SUPFAM" id="SSF46894">
    <property type="entry name" value="C-terminal effector domain of the bipartite response regulators"/>
    <property type="match status" value="1"/>
</dbReference>
<feature type="domain" description="HTH luxR-type" evidence="4">
    <location>
        <begin position="949"/>
        <end position="1013"/>
    </location>
</feature>
<dbReference type="InterPro" id="IPR000792">
    <property type="entry name" value="Tscrpt_reg_LuxR_C"/>
</dbReference>
<sequence length="1013" mass="106958">MLLEREQELAVLGEAVAAARSGSGGLLLIDGRTGTGTTALLHRLADLAAADGALVLRSGGAAGERTFPFGAVRRLLLPLLTEPGVRLPPVAAPLLHAVARAEAGHDRGAEPAPPRTASAPPWPPADPRTALRAEETLPFAAPAGSPGTPGASGASGEPGTATSGRPDGSPHRTPLPDGWTSSAGEPGPAALADVLHRLHLLLAAVSVQRPVVLTVDDLCWVDDASLHALAHLAARLGGTRLLLAVVRKDALSARHPVIGEIAAAATHRVRARALSRNATARLVADRFGPDCPEEFALACHEATGGRPKDLKVLCDRARLRRLDGPAWRTAALRELGAALRRERLLLLLRREPVADAFAKAAAVLGEAADDELVARLAGLSQDQCDYARQVLAMAWPGTAADAGAPPSEAAGAGACPPEAADAVLQAMGDEESARRYREASALLDQCGAGPEEVAAPLLHVDRLADEWEIHQLRAAASAARHRGAPDAAVRYLSRALVDVPADSHVRAELLFELGVTELDLGTPSAARRHLAQAARLMPRLRRRAEVVSSTPVHIVAGDPQLADLVRETAAGLGTPRATDRQGRDLAMHLEARARYAGLNDPRLVASAARRLSELGDPDQRSGAVRPAERELRTVLLFTAAMSGQTDHRDIVRGTRHVLDHEPACTCPPSPTLELLPPVLLAADAPHVATSWLDAARLYAVREDAPGALARVEAQRGLLLLGRGEAALARECTLRAFRAAEGASPEETLLPRLALGWIAFALDDQELAGRVIDGTDPPVDLRLFALHRALRGRRAETHGNLPVALAQYLDCGRVLEQAGWLNPAISTWRERAAAVQHRLGRTAEAARLAAECHESALVWGAPSTLGRALALRGTLTDGPRGLALLRAAVDTLEAGGSRIELARALVKLGRRLQRDLDPEGDRILSRGRRLAAGLRTPPPASGPGLAVRPARAITAGLTRAEMKVVERATRGLSNREIAEELDVTLRAVERHLTSSYRKLGISGREDLAAALSKG</sequence>
<keyword evidence="2" id="KW-0067">ATP-binding</keyword>
<dbReference type="Proteomes" id="UP001500460">
    <property type="component" value="Unassembled WGS sequence"/>
</dbReference>
<proteinExistence type="predicted"/>
<dbReference type="InterPro" id="IPR036388">
    <property type="entry name" value="WH-like_DNA-bd_sf"/>
</dbReference>
<accession>A0ABN3KDJ7</accession>
<dbReference type="InterPro" id="IPR011990">
    <property type="entry name" value="TPR-like_helical_dom_sf"/>
</dbReference>
<name>A0ABN3KDJ7_9ACTN</name>
<evidence type="ECO:0000313" key="6">
    <source>
        <dbReference type="Proteomes" id="UP001500460"/>
    </source>
</evidence>
<comment type="caution">
    <text evidence="5">The sequence shown here is derived from an EMBL/GenBank/DDBJ whole genome shotgun (WGS) entry which is preliminary data.</text>
</comment>
<keyword evidence="1" id="KW-0547">Nucleotide-binding</keyword>
<dbReference type="InterPro" id="IPR027417">
    <property type="entry name" value="P-loop_NTPase"/>
</dbReference>
<dbReference type="Gene3D" id="1.10.10.10">
    <property type="entry name" value="Winged helix-like DNA-binding domain superfamily/Winged helix DNA-binding domain"/>
    <property type="match status" value="1"/>
</dbReference>
<feature type="region of interest" description="Disordered" evidence="3">
    <location>
        <begin position="103"/>
        <end position="184"/>
    </location>
</feature>
<dbReference type="PANTHER" id="PTHR16305">
    <property type="entry name" value="TESTICULAR SOLUBLE ADENYLYL CYCLASE"/>
    <property type="match status" value="1"/>
</dbReference>
<dbReference type="RefSeq" id="WP_344608676.1">
    <property type="nucleotide sequence ID" value="NZ_BAAATK010000057.1"/>
</dbReference>
<feature type="compositionally biased region" description="Low complexity" evidence="3">
    <location>
        <begin position="140"/>
        <end position="164"/>
    </location>
</feature>
<evidence type="ECO:0000256" key="1">
    <source>
        <dbReference type="ARBA" id="ARBA00022741"/>
    </source>
</evidence>
<organism evidence="5 6">
    <name type="scientific">Streptomyces glaucus</name>
    <dbReference type="NCBI Taxonomy" id="284029"/>
    <lineage>
        <taxon>Bacteria</taxon>
        <taxon>Bacillati</taxon>
        <taxon>Actinomycetota</taxon>
        <taxon>Actinomycetes</taxon>
        <taxon>Kitasatosporales</taxon>
        <taxon>Streptomycetaceae</taxon>
        <taxon>Streptomyces</taxon>
    </lineage>
</organism>
<dbReference type="InterPro" id="IPR016032">
    <property type="entry name" value="Sig_transdc_resp-reg_C-effctor"/>
</dbReference>
<evidence type="ECO:0000259" key="4">
    <source>
        <dbReference type="PROSITE" id="PS50043"/>
    </source>
</evidence>
<dbReference type="InterPro" id="IPR041664">
    <property type="entry name" value="AAA_16"/>
</dbReference>
<evidence type="ECO:0000313" key="5">
    <source>
        <dbReference type="EMBL" id="GAA2456717.1"/>
    </source>
</evidence>
<evidence type="ECO:0000256" key="3">
    <source>
        <dbReference type="SAM" id="MobiDB-lite"/>
    </source>
</evidence>
<dbReference type="SUPFAM" id="SSF52540">
    <property type="entry name" value="P-loop containing nucleoside triphosphate hydrolases"/>
    <property type="match status" value="1"/>
</dbReference>
<protein>
    <submittedName>
        <fullName evidence="5">LuxR C-terminal-related transcriptional regulator</fullName>
    </submittedName>
</protein>
<gene>
    <name evidence="5" type="ORF">GCM10010421_57540</name>
</gene>
<dbReference type="SUPFAM" id="SSF48452">
    <property type="entry name" value="TPR-like"/>
    <property type="match status" value="1"/>
</dbReference>
<dbReference type="CDD" id="cd06170">
    <property type="entry name" value="LuxR_C_like"/>
    <property type="match status" value="1"/>
</dbReference>
<dbReference type="SMART" id="SM00421">
    <property type="entry name" value="HTH_LUXR"/>
    <property type="match status" value="1"/>
</dbReference>